<evidence type="ECO:0000256" key="1">
    <source>
        <dbReference type="ARBA" id="ARBA00006432"/>
    </source>
</evidence>
<protein>
    <recommendedName>
        <fullName evidence="2">AMP-dependent synthetase/ligase domain-containing protein</fullName>
    </recommendedName>
</protein>
<dbReference type="Proteomes" id="UP000029665">
    <property type="component" value="Unassembled WGS sequence"/>
</dbReference>
<evidence type="ECO:0000313" key="3">
    <source>
        <dbReference type="EMBL" id="CDO76173.1"/>
    </source>
</evidence>
<reference evidence="3" key="1">
    <citation type="submission" date="2014-01" db="EMBL/GenBank/DDBJ databases">
        <title>The genome of the white-rot fungus Pycnoporus cinnabarinus: a basidiomycete model with a versatile arsenal for lignocellulosic biomass breakdown.</title>
        <authorList>
            <person name="Levasseur A."/>
            <person name="Lomascolo A."/>
            <person name="Ruiz-Duenas F.J."/>
            <person name="Uzan E."/>
            <person name="Piumi F."/>
            <person name="Kues U."/>
            <person name="Ram A.F.J."/>
            <person name="Murat C."/>
            <person name="Haon M."/>
            <person name="Benoit I."/>
            <person name="Arfi Y."/>
            <person name="Chevret D."/>
            <person name="Drula E."/>
            <person name="Kwon M.J."/>
            <person name="Gouret P."/>
            <person name="Lesage-Meessen L."/>
            <person name="Lombard V."/>
            <person name="Mariette J."/>
            <person name="Noirot C."/>
            <person name="Park J."/>
            <person name="Patyshakuliyeva A."/>
            <person name="Wieneger R.A.B."/>
            <person name="Wosten H.A.B."/>
            <person name="Martin F."/>
            <person name="Coutinho P.M."/>
            <person name="de Vries R."/>
            <person name="Martinez A.T."/>
            <person name="Klopp C."/>
            <person name="Pontarotti P."/>
            <person name="Henrissat B."/>
            <person name="Record E."/>
        </authorList>
    </citation>
    <scope>NUCLEOTIDE SEQUENCE [LARGE SCALE GENOMIC DNA]</scope>
    <source>
        <strain evidence="3">BRFM137</strain>
    </source>
</reference>
<sequence>MMVVQSDKMKILSPQGVNSTTWVPPPFYGSLTIPELYAFHAEKSPEHPIFAYDDEQGETQKLHYKEVFPAIRKAAKFVSRHVPTPKTTAEEGPEGSNLGVLAIADSITLLTLYIGMMYLGHGVFPLSIRNSAVAIAHLTRRTALRHLFVSHDPAMQRLADEAKDILTKEGYEIEIVPLPEFRDLYNESKEGLDIEMAPQNDEKTCLILHSSGSTSFPKPVPFPHRHFTRWGFLSSFGDFDLCGSHVGMHSLPQFHIMGCVCLTWAVCTGVVISVFRPSSPPITVTPDNVLQAMLATNCEFLVCVPAMLEAWSRKQEAVEHLKKFKSILYAGAPLNQEIGDRLIQQGVKIMTGFGATEVGAVVKLMVDTTKIPMSDWEYFSFSPPVEFIRVFQEGLPHVFEPVVVDSPTWSPNIFNTQIDGRPAYAMSDLLEEHPTKPNLYRFYGRIDDQIALSTGEKASSSPASSS</sequence>
<organism evidence="3 4">
    <name type="scientific">Pycnoporus cinnabarinus</name>
    <name type="common">Cinnabar-red polypore</name>
    <name type="synonym">Trametes cinnabarina</name>
    <dbReference type="NCBI Taxonomy" id="5643"/>
    <lineage>
        <taxon>Eukaryota</taxon>
        <taxon>Fungi</taxon>
        <taxon>Dikarya</taxon>
        <taxon>Basidiomycota</taxon>
        <taxon>Agaricomycotina</taxon>
        <taxon>Agaricomycetes</taxon>
        <taxon>Polyporales</taxon>
        <taxon>Polyporaceae</taxon>
        <taxon>Trametes</taxon>
    </lineage>
</organism>
<dbReference type="Pfam" id="PF00501">
    <property type="entry name" value="AMP-binding"/>
    <property type="match status" value="1"/>
</dbReference>
<dbReference type="OrthoDB" id="429813at2759"/>
<dbReference type="Gene3D" id="3.40.50.12780">
    <property type="entry name" value="N-terminal domain of ligase-like"/>
    <property type="match status" value="1"/>
</dbReference>
<dbReference type="InterPro" id="IPR042099">
    <property type="entry name" value="ANL_N_sf"/>
</dbReference>
<dbReference type="InterPro" id="IPR020845">
    <property type="entry name" value="AMP-binding_CS"/>
</dbReference>
<accession>A0A060SUM4</accession>
<evidence type="ECO:0000313" key="4">
    <source>
        <dbReference type="Proteomes" id="UP000029665"/>
    </source>
</evidence>
<dbReference type="InterPro" id="IPR000873">
    <property type="entry name" value="AMP-dep_synth/lig_dom"/>
</dbReference>
<comment type="similarity">
    <text evidence="1">Belongs to the ATP-dependent AMP-binding enzyme family.</text>
</comment>
<dbReference type="HOGENOM" id="CLU_002220_3_2_1"/>
<dbReference type="EMBL" id="CCBP010000345">
    <property type="protein sequence ID" value="CDO76173.1"/>
    <property type="molecule type" value="Genomic_DNA"/>
</dbReference>
<dbReference type="GO" id="GO:0031956">
    <property type="term" value="F:medium-chain fatty acid-CoA ligase activity"/>
    <property type="evidence" value="ECO:0007669"/>
    <property type="project" value="TreeGrafter"/>
</dbReference>
<dbReference type="STRING" id="5643.A0A060SUM4"/>
<dbReference type="AlphaFoldDB" id="A0A060SUM4"/>
<proteinExistence type="inferred from homology"/>
<keyword evidence="4" id="KW-1185">Reference proteome</keyword>
<dbReference type="PANTHER" id="PTHR43201:SF8">
    <property type="entry name" value="ACYL-COA SYNTHETASE FAMILY MEMBER 3"/>
    <property type="match status" value="1"/>
</dbReference>
<comment type="caution">
    <text evidence="3">The sequence shown here is derived from an EMBL/GenBank/DDBJ whole genome shotgun (WGS) entry which is preliminary data.</text>
</comment>
<gene>
    <name evidence="3" type="ORF">BN946_scf185034.g6</name>
</gene>
<dbReference type="PANTHER" id="PTHR43201">
    <property type="entry name" value="ACYL-COA SYNTHETASE"/>
    <property type="match status" value="1"/>
</dbReference>
<dbReference type="GO" id="GO:0006631">
    <property type="term" value="P:fatty acid metabolic process"/>
    <property type="evidence" value="ECO:0007669"/>
    <property type="project" value="TreeGrafter"/>
</dbReference>
<evidence type="ECO:0000259" key="2">
    <source>
        <dbReference type="Pfam" id="PF00501"/>
    </source>
</evidence>
<dbReference type="PROSITE" id="PS00455">
    <property type="entry name" value="AMP_BINDING"/>
    <property type="match status" value="1"/>
</dbReference>
<dbReference type="SUPFAM" id="SSF56801">
    <property type="entry name" value="Acetyl-CoA synthetase-like"/>
    <property type="match status" value="1"/>
</dbReference>
<dbReference type="OMA" id="YAITRRM"/>
<feature type="domain" description="AMP-dependent synthetase/ligase" evidence="2">
    <location>
        <begin position="41"/>
        <end position="370"/>
    </location>
</feature>
<name>A0A060SUM4_PYCCI</name>